<feature type="domain" description="Nudix hydrolase" evidence="7">
    <location>
        <begin position="18"/>
        <end position="159"/>
    </location>
</feature>
<evidence type="ECO:0000256" key="2">
    <source>
        <dbReference type="ARBA" id="ARBA00022771"/>
    </source>
</evidence>
<comment type="caution">
    <text evidence="8">The sequence shown here is derived from an EMBL/GenBank/DDBJ whole genome shotgun (WGS) entry which is preliminary data.</text>
</comment>
<dbReference type="PANTHER" id="PTHR23111:SF23">
    <property type="entry name" value="RAN BP2_NZF ZINC FINGER-LIKE SUPERFAMILY PROTEIN"/>
    <property type="match status" value="1"/>
</dbReference>
<evidence type="ECO:0000259" key="7">
    <source>
        <dbReference type="PROSITE" id="PS51462"/>
    </source>
</evidence>
<reference evidence="8" key="2">
    <citation type="journal article" date="2024" name="Plant">
        <title>Genomic evolution and insights into agronomic trait innovations of Sesamum species.</title>
        <authorList>
            <person name="Miao H."/>
            <person name="Wang L."/>
            <person name="Qu L."/>
            <person name="Liu H."/>
            <person name="Sun Y."/>
            <person name="Le M."/>
            <person name="Wang Q."/>
            <person name="Wei S."/>
            <person name="Zheng Y."/>
            <person name="Lin W."/>
            <person name="Duan Y."/>
            <person name="Cao H."/>
            <person name="Xiong S."/>
            <person name="Wang X."/>
            <person name="Wei L."/>
            <person name="Li C."/>
            <person name="Ma Q."/>
            <person name="Ju M."/>
            <person name="Zhao R."/>
            <person name="Li G."/>
            <person name="Mu C."/>
            <person name="Tian Q."/>
            <person name="Mei H."/>
            <person name="Zhang T."/>
            <person name="Gao T."/>
            <person name="Zhang H."/>
        </authorList>
    </citation>
    <scope>NUCLEOTIDE SEQUENCE</scope>
    <source>
        <strain evidence="8">KEN8</strain>
    </source>
</reference>
<dbReference type="PROSITE" id="PS00893">
    <property type="entry name" value="NUDIX_BOX"/>
    <property type="match status" value="1"/>
</dbReference>
<dbReference type="PROSITE" id="PS50199">
    <property type="entry name" value="ZF_RANBP2_2"/>
    <property type="match status" value="3"/>
</dbReference>
<evidence type="ECO:0000256" key="4">
    <source>
        <dbReference type="ARBA" id="ARBA00022833"/>
    </source>
</evidence>
<feature type="domain" description="RanBP2-type" evidence="6">
    <location>
        <begin position="436"/>
        <end position="465"/>
    </location>
</feature>
<accession>A0AAW2QY42</accession>
<keyword evidence="3 8" id="KW-0378">Hydrolase</keyword>
<dbReference type="EMBL" id="JACGWM010000005">
    <property type="protein sequence ID" value="KAL0372748.1"/>
    <property type="molecule type" value="Genomic_DNA"/>
</dbReference>
<dbReference type="SUPFAM" id="SSF55811">
    <property type="entry name" value="Nudix"/>
    <property type="match status" value="1"/>
</dbReference>
<organism evidence="8">
    <name type="scientific">Sesamum calycinum</name>
    <dbReference type="NCBI Taxonomy" id="2727403"/>
    <lineage>
        <taxon>Eukaryota</taxon>
        <taxon>Viridiplantae</taxon>
        <taxon>Streptophyta</taxon>
        <taxon>Embryophyta</taxon>
        <taxon>Tracheophyta</taxon>
        <taxon>Spermatophyta</taxon>
        <taxon>Magnoliopsida</taxon>
        <taxon>eudicotyledons</taxon>
        <taxon>Gunneridae</taxon>
        <taxon>Pentapetalae</taxon>
        <taxon>asterids</taxon>
        <taxon>lamiids</taxon>
        <taxon>Lamiales</taxon>
        <taxon>Pedaliaceae</taxon>
        <taxon>Sesamum</taxon>
    </lineage>
</organism>
<dbReference type="SMART" id="SM00547">
    <property type="entry name" value="ZnF_RBZ"/>
    <property type="match status" value="3"/>
</dbReference>
<dbReference type="InterPro" id="IPR001876">
    <property type="entry name" value="Znf_RanBP2"/>
</dbReference>
<dbReference type="CDD" id="cd04666">
    <property type="entry name" value="NUDIX_DIPP2_like_Nudt4"/>
    <property type="match status" value="1"/>
</dbReference>
<sequence>MVCMVARTGRHLQRYNQEHRLVVGCIPYRYKKGKKGCSPEDHDHELEVLVISSKKSDAMMFPKGGWEVDESVEEAASRESLEEAGVLGNVECELGRWIFKSKSRELYHQGFMFPLLVTQQLDLWPEKAARKREWPTSKNPLINNPAIQFILNEAKQFQPSKTQFNSHAQEEEEEIFPHKQNGFSSNIQISHPWREWVDLMEKLLKNGYFDEIGNPFANNGELGNKEANLIRTACLNFARDNYQLIRYLSRKDVLVIVGSGCPSTDRKVVNSGKRLRAHVGINEGNVCSSCILRGDCERAYVKAREDEGGRTVDVMRFLLTYGLDPIVGSVENKPCINKRVKESVRTLLKEMVDIKVERHDCEPPKASAPDWNPSTQETDINQGRSQINVPMKQGDWICPKCNFLNFARNVKCLRCDSFFQERLRKIAEDQEHLPLKKGDWICDKCNFLNFARNTKCLQCEENPPKRQLSPGEWECDSCNYINFRRNMVCLKCDHKRPIALNSAYIASQPMDNNVENHQMQPWFVPEKQNRDEGNNSLEFVESGSRGHSGSSSWNQVPGFMDFPVVGGKSDVSRNVQMQESWKTEMAHTRRTAVNAKEGTGRYKSEFLASGDDDEMAEWFGGGKESC</sequence>
<evidence type="ECO:0000256" key="1">
    <source>
        <dbReference type="ARBA" id="ARBA00022723"/>
    </source>
</evidence>
<dbReference type="AlphaFoldDB" id="A0AAW2QY42"/>
<dbReference type="Pfam" id="PF00641">
    <property type="entry name" value="Zn_ribbon_RanBP"/>
    <property type="match status" value="3"/>
</dbReference>
<dbReference type="GO" id="GO:0003729">
    <property type="term" value="F:mRNA binding"/>
    <property type="evidence" value="ECO:0007669"/>
    <property type="project" value="TreeGrafter"/>
</dbReference>
<evidence type="ECO:0000256" key="5">
    <source>
        <dbReference type="PROSITE-ProRule" id="PRU00322"/>
    </source>
</evidence>
<proteinExistence type="predicted"/>
<dbReference type="GO" id="GO:0005737">
    <property type="term" value="C:cytoplasm"/>
    <property type="evidence" value="ECO:0007669"/>
    <property type="project" value="TreeGrafter"/>
</dbReference>
<protein>
    <submittedName>
        <fullName evidence="8">Nudix hydrolase 17, mitochondrial</fullName>
    </submittedName>
</protein>
<evidence type="ECO:0000256" key="3">
    <source>
        <dbReference type="ARBA" id="ARBA00022801"/>
    </source>
</evidence>
<dbReference type="PROSITE" id="PS01358">
    <property type="entry name" value="ZF_RANBP2_1"/>
    <property type="match status" value="3"/>
</dbReference>
<name>A0AAW2QY42_9LAMI</name>
<feature type="domain" description="RanBP2-type" evidence="6">
    <location>
        <begin position="392"/>
        <end position="421"/>
    </location>
</feature>
<dbReference type="SUPFAM" id="SSF90209">
    <property type="entry name" value="Ran binding protein zinc finger-like"/>
    <property type="match status" value="3"/>
</dbReference>
<dbReference type="Gene3D" id="4.10.1060.10">
    <property type="entry name" value="Zinc finger, RanBP2-type"/>
    <property type="match status" value="3"/>
</dbReference>
<keyword evidence="1" id="KW-0479">Metal-binding</keyword>
<dbReference type="GO" id="GO:0016462">
    <property type="term" value="F:pyrophosphatase activity"/>
    <property type="evidence" value="ECO:0007669"/>
    <property type="project" value="InterPro"/>
</dbReference>
<dbReference type="InterPro" id="IPR036443">
    <property type="entry name" value="Znf_RanBP2_sf"/>
</dbReference>
<dbReference type="InterPro" id="IPR047198">
    <property type="entry name" value="DDP-like_NUDIX"/>
</dbReference>
<dbReference type="InterPro" id="IPR000086">
    <property type="entry name" value="NUDIX_hydrolase_dom"/>
</dbReference>
<evidence type="ECO:0000313" key="8">
    <source>
        <dbReference type="EMBL" id="KAL0372748.1"/>
    </source>
</evidence>
<dbReference type="GO" id="GO:0008270">
    <property type="term" value="F:zinc ion binding"/>
    <property type="evidence" value="ECO:0007669"/>
    <property type="project" value="UniProtKB-KW"/>
</dbReference>
<keyword evidence="4" id="KW-0862">Zinc</keyword>
<dbReference type="Gene3D" id="3.90.79.10">
    <property type="entry name" value="Nucleoside Triphosphate Pyrophosphohydrolase"/>
    <property type="match status" value="1"/>
</dbReference>
<dbReference type="PANTHER" id="PTHR23111">
    <property type="entry name" value="ZINC FINGER PROTEIN"/>
    <property type="match status" value="1"/>
</dbReference>
<reference evidence="8" key="1">
    <citation type="submission" date="2020-06" db="EMBL/GenBank/DDBJ databases">
        <authorList>
            <person name="Li T."/>
            <person name="Hu X."/>
            <person name="Zhang T."/>
            <person name="Song X."/>
            <person name="Zhang H."/>
            <person name="Dai N."/>
            <person name="Sheng W."/>
            <person name="Hou X."/>
            <person name="Wei L."/>
        </authorList>
    </citation>
    <scope>NUCLEOTIDE SEQUENCE</scope>
    <source>
        <strain evidence="8">KEN8</strain>
        <tissue evidence="8">Leaf</tissue>
    </source>
</reference>
<dbReference type="InterPro" id="IPR015797">
    <property type="entry name" value="NUDIX_hydrolase-like_dom_sf"/>
</dbReference>
<dbReference type="InterPro" id="IPR020084">
    <property type="entry name" value="NUDIX_hydrolase_CS"/>
</dbReference>
<feature type="domain" description="RanBP2-type" evidence="6">
    <location>
        <begin position="469"/>
        <end position="498"/>
    </location>
</feature>
<keyword evidence="2 5" id="KW-0863">Zinc-finger</keyword>
<gene>
    <name evidence="8" type="ORF">Scaly_0956400</name>
</gene>
<dbReference type="PROSITE" id="PS51462">
    <property type="entry name" value="NUDIX"/>
    <property type="match status" value="1"/>
</dbReference>
<dbReference type="Pfam" id="PF00293">
    <property type="entry name" value="NUDIX"/>
    <property type="match status" value="1"/>
</dbReference>
<evidence type="ECO:0000259" key="6">
    <source>
        <dbReference type="PROSITE" id="PS50199"/>
    </source>
</evidence>